<gene>
    <name evidence="1" type="ORF">EL26_07535</name>
</gene>
<comment type="caution">
    <text evidence="1">The sequence shown here is derived from an EMBL/GenBank/DDBJ whole genome shotgun (WGS) entry which is preliminary data.</text>
</comment>
<sequence length="632" mass="68525">MNFLHPSMRLKAAGGTFFLPDRNGGVYVRNHAGSFRMQGEQVQTWLERLMPLFNGEHTLADLLESLPEPHQKRICEIAAVLYENGIVRDVNEDLEHQLPESVLQTYAGQIEFLEVMGRSGARRFQEFREARVLAVGAGTFLTALAGALMQAGLRETQVLFTDSEPVSRTRLAELVAHAQASDPETALREVSVPLAEAVAEADWILYATRDGEAESVLALEAICRQQGKTFLPAVFVEQAGMAGPMVHPGFAISWESAWRRLHAEEVRRDPTLHAPSSVAEALLANVLVLELMKTAGGVSEFVRAQEFFLLNLETLEGGWHGFVPHPCGGTAEVRPFADLGARVQEAAPEREPASWFYAFHQLTSPVCGVFHVWEEGELEQLPMAQCRVQAVDPRSAGLAGLLPSRVCIGLTHEEARLESGLVGLEEYVRASVAGADLAHGFLGVGAGLTMAEAVGRALQKCLEEELGDRQREGALCARSVSLLTVVDQRCQFEMQALAIANGAPRIGAGPEVCGFPTVFVETGGHEFWGIGLNGTLALRMALESALQHTVLKTAGEQEPPLAAPVKSDEEEPQSLVFPGCVAGFTPELVCHALDVLAAQGKRVEAFDLAQESFLRHVVAEVVGVVLREEEST</sequence>
<organism evidence="1 2">
    <name type="scientific">Tumebacillus flagellatus</name>
    <dbReference type="NCBI Taxonomy" id="1157490"/>
    <lineage>
        <taxon>Bacteria</taxon>
        <taxon>Bacillati</taxon>
        <taxon>Bacillota</taxon>
        <taxon>Bacilli</taxon>
        <taxon>Bacillales</taxon>
        <taxon>Alicyclobacillaceae</taxon>
        <taxon>Tumebacillus</taxon>
    </lineage>
</organism>
<protein>
    <recommendedName>
        <fullName evidence="3">Thiazole-containing bacteriocin maturation protein</fullName>
    </recommendedName>
</protein>
<dbReference type="EMBL" id="JMIR01000008">
    <property type="protein sequence ID" value="KEO83762.1"/>
    <property type="molecule type" value="Genomic_DNA"/>
</dbReference>
<dbReference type="OrthoDB" id="2369163at2"/>
<dbReference type="RefSeq" id="WP_038086144.1">
    <property type="nucleotide sequence ID" value="NZ_JMIR01000008.1"/>
</dbReference>
<proteinExistence type="predicted"/>
<dbReference type="eggNOG" id="COG0476">
    <property type="taxonomic scope" value="Bacteria"/>
</dbReference>
<evidence type="ECO:0008006" key="3">
    <source>
        <dbReference type="Google" id="ProtNLM"/>
    </source>
</evidence>
<name>A0A074MD06_9BACL</name>
<evidence type="ECO:0000313" key="1">
    <source>
        <dbReference type="EMBL" id="KEO83762.1"/>
    </source>
</evidence>
<accession>A0A074MD06</accession>
<dbReference type="Gene3D" id="3.40.50.720">
    <property type="entry name" value="NAD(P)-binding Rossmann-like Domain"/>
    <property type="match status" value="1"/>
</dbReference>
<dbReference type="STRING" id="1157490.EL26_07535"/>
<dbReference type="Proteomes" id="UP000027931">
    <property type="component" value="Unassembled WGS sequence"/>
</dbReference>
<reference evidence="1 2" key="1">
    <citation type="journal article" date="2013" name="Int. J. Syst. Evol. Microbiol.">
        <title>Tumebacillus flagellatus sp. nov., an alpha-amylase/pullulanase-producing bacterium isolated from cassava wastewater.</title>
        <authorList>
            <person name="Wang Q."/>
            <person name="Xie N."/>
            <person name="Qin Y."/>
            <person name="Shen N."/>
            <person name="Zhu J."/>
            <person name="Mi H."/>
            <person name="Huang R."/>
        </authorList>
    </citation>
    <scope>NUCLEOTIDE SEQUENCE [LARGE SCALE GENOMIC DNA]</scope>
    <source>
        <strain evidence="1 2">GST4</strain>
    </source>
</reference>
<dbReference type="AlphaFoldDB" id="A0A074MD06"/>
<evidence type="ECO:0000313" key="2">
    <source>
        <dbReference type="Proteomes" id="UP000027931"/>
    </source>
</evidence>
<keyword evidence="2" id="KW-1185">Reference proteome</keyword>